<dbReference type="AlphaFoldDB" id="A0A1X6ZMS8"/>
<dbReference type="Proteomes" id="UP000193495">
    <property type="component" value="Unassembled WGS sequence"/>
</dbReference>
<dbReference type="EMBL" id="FWFY01000008">
    <property type="protein sequence ID" value="SLN56352.1"/>
    <property type="molecule type" value="Genomic_DNA"/>
</dbReference>
<feature type="transmembrane region" description="Helical" evidence="1">
    <location>
        <begin position="12"/>
        <end position="36"/>
    </location>
</feature>
<reference evidence="3 6" key="2">
    <citation type="submission" date="2018-03" db="EMBL/GenBank/DDBJ databases">
        <title>Genomic Encyclopedia of Archaeal and Bacterial Type Strains, Phase II (KMG-II): from individual species to whole genera.</title>
        <authorList>
            <person name="Goeker M."/>
        </authorList>
    </citation>
    <scope>NUCLEOTIDE SEQUENCE [LARGE SCALE GENOMIC DNA]</scope>
    <source>
        <strain evidence="3 6">DSM 29956</strain>
    </source>
</reference>
<dbReference type="Proteomes" id="UP000240624">
    <property type="component" value="Unassembled WGS sequence"/>
</dbReference>
<feature type="transmembrane region" description="Helical" evidence="1">
    <location>
        <begin position="156"/>
        <end position="176"/>
    </location>
</feature>
<feature type="transmembrane region" description="Helical" evidence="1">
    <location>
        <begin position="243"/>
        <end position="264"/>
    </location>
</feature>
<dbReference type="Gene3D" id="1.10.3730.20">
    <property type="match status" value="1"/>
</dbReference>
<proteinExistence type="predicted"/>
<organism evidence="4 5">
    <name type="scientific">Limimaricola soesokkakensis</name>
    <dbReference type="NCBI Taxonomy" id="1343159"/>
    <lineage>
        <taxon>Bacteria</taxon>
        <taxon>Pseudomonadati</taxon>
        <taxon>Pseudomonadota</taxon>
        <taxon>Alphaproteobacteria</taxon>
        <taxon>Rhodobacterales</taxon>
        <taxon>Paracoccaceae</taxon>
        <taxon>Limimaricola</taxon>
    </lineage>
</organism>
<feature type="transmembrane region" description="Helical" evidence="1">
    <location>
        <begin position="132"/>
        <end position="150"/>
    </location>
</feature>
<evidence type="ECO:0000259" key="2">
    <source>
        <dbReference type="Pfam" id="PF00892"/>
    </source>
</evidence>
<keyword evidence="1" id="KW-0472">Membrane</keyword>
<dbReference type="InterPro" id="IPR037185">
    <property type="entry name" value="EmrE-like"/>
</dbReference>
<feature type="transmembrane region" description="Helical" evidence="1">
    <location>
        <begin position="76"/>
        <end position="95"/>
    </location>
</feature>
<evidence type="ECO:0000313" key="6">
    <source>
        <dbReference type="Proteomes" id="UP000240624"/>
    </source>
</evidence>
<dbReference type="RefSeq" id="WP_085896986.1">
    <property type="nucleotide sequence ID" value="NZ_FWFY01000008.1"/>
</dbReference>
<gene>
    <name evidence="3" type="ORF">CLV79_10773</name>
    <name evidence="4" type="ORF">LOS8367_02667</name>
</gene>
<dbReference type="PANTHER" id="PTHR22911">
    <property type="entry name" value="ACYL-MALONYL CONDENSING ENZYME-RELATED"/>
    <property type="match status" value="1"/>
</dbReference>
<keyword evidence="1" id="KW-0812">Transmembrane</keyword>
<accession>A0A1X6ZMS8</accession>
<name>A0A1X6ZMS8_9RHOB</name>
<evidence type="ECO:0000313" key="3">
    <source>
        <dbReference type="EMBL" id="PSK85843.1"/>
    </source>
</evidence>
<dbReference type="OrthoDB" id="9815809at2"/>
<dbReference type="Pfam" id="PF00892">
    <property type="entry name" value="EamA"/>
    <property type="match status" value="1"/>
</dbReference>
<dbReference type="GO" id="GO:0016020">
    <property type="term" value="C:membrane"/>
    <property type="evidence" value="ECO:0007669"/>
    <property type="project" value="InterPro"/>
</dbReference>
<dbReference type="InterPro" id="IPR000620">
    <property type="entry name" value="EamA_dom"/>
</dbReference>
<feature type="transmembrane region" description="Helical" evidence="1">
    <location>
        <begin position="270"/>
        <end position="287"/>
    </location>
</feature>
<protein>
    <submittedName>
        <fullName evidence="4">EamA-like transporter family protein</fullName>
    </submittedName>
</protein>
<evidence type="ECO:0000313" key="4">
    <source>
        <dbReference type="EMBL" id="SLN56352.1"/>
    </source>
</evidence>
<dbReference type="SUPFAM" id="SSF103481">
    <property type="entry name" value="Multidrug resistance efflux transporter EmrE"/>
    <property type="match status" value="2"/>
</dbReference>
<sequence>MEAVRPREERTGFGLVLMGCAVGFFTCIDTSAKWLILAGFPALQVVFARYAGHLLLSLALYMPGGGLAQFRSARPALQFLRSSFLLGSTFLNFTALNYLPLTITTTVMFAGPIAVTLLSIPMLGERVGIRRLVAVLVGFSGVLVVVQPWGAAFHPAMILSLGALSCASLYFVLTRMIAGAESTATSQLWSSGLSTLVIAPMVLPVWQWPTTLLEGVMLCAIGLFGGVGHILATVAHRLADASLLAPVVYIQILFASLASILVFATWPTPWTLLGGAIIVAAGGYIWNRERR</sequence>
<dbReference type="PANTHER" id="PTHR22911:SF103">
    <property type="entry name" value="BLR2811 PROTEIN"/>
    <property type="match status" value="1"/>
</dbReference>
<feature type="transmembrane region" description="Helical" evidence="1">
    <location>
        <begin position="212"/>
        <end position="231"/>
    </location>
</feature>
<dbReference type="EMBL" id="PYGB01000007">
    <property type="protein sequence ID" value="PSK85843.1"/>
    <property type="molecule type" value="Genomic_DNA"/>
</dbReference>
<evidence type="ECO:0000256" key="1">
    <source>
        <dbReference type="SAM" id="Phobius"/>
    </source>
</evidence>
<reference evidence="4 5" key="1">
    <citation type="submission" date="2017-03" db="EMBL/GenBank/DDBJ databases">
        <authorList>
            <person name="Afonso C.L."/>
            <person name="Miller P.J."/>
            <person name="Scott M.A."/>
            <person name="Spackman E."/>
            <person name="Goraichik I."/>
            <person name="Dimitrov K.M."/>
            <person name="Suarez D.L."/>
            <person name="Swayne D.E."/>
        </authorList>
    </citation>
    <scope>NUCLEOTIDE SEQUENCE [LARGE SCALE GENOMIC DNA]</scope>
    <source>
        <strain evidence="4 5">CECT 8367</strain>
    </source>
</reference>
<feature type="domain" description="EamA" evidence="2">
    <location>
        <begin position="15"/>
        <end position="146"/>
    </location>
</feature>
<feature type="transmembrane region" description="Helical" evidence="1">
    <location>
        <begin position="101"/>
        <end position="120"/>
    </location>
</feature>
<keyword evidence="1" id="KW-1133">Transmembrane helix</keyword>
<evidence type="ECO:0000313" key="5">
    <source>
        <dbReference type="Proteomes" id="UP000193495"/>
    </source>
</evidence>
<feature type="transmembrane region" description="Helical" evidence="1">
    <location>
        <begin position="188"/>
        <end position="206"/>
    </location>
</feature>
<feature type="transmembrane region" description="Helical" evidence="1">
    <location>
        <begin position="42"/>
        <end position="64"/>
    </location>
</feature>
<keyword evidence="6" id="KW-1185">Reference proteome</keyword>